<protein>
    <submittedName>
        <fullName evidence="1">Uncharacterized protein</fullName>
    </submittedName>
</protein>
<reference evidence="1" key="1">
    <citation type="journal article" date="2011" name="J. Bacteriol.">
        <title>Genome sequence of 'Candidatus Frankia datiscae' Dg1, the uncultured microsymbiont from nitrogen-fixing root nodules of the dicot Datisca glomerata.</title>
        <authorList>
            <person name="Persson T."/>
            <person name="Benson D.R."/>
            <person name="Normand P."/>
            <person name="Vanden Heuvel B."/>
            <person name="Pujic P."/>
            <person name="Chertkov O."/>
            <person name="Teshima H."/>
            <person name="Bruce D.C."/>
            <person name="Detter C."/>
            <person name="Tapia R."/>
            <person name="Han S."/>
            <person name="Han J."/>
            <person name="Woyke T."/>
            <person name="Pitluck S."/>
            <person name="Pennacchio L."/>
            <person name="Nolan M."/>
            <person name="Ivanova N."/>
            <person name="Pati A."/>
            <person name="Land M.L."/>
            <person name="Pawlowski K."/>
            <person name="Berry A.M."/>
        </authorList>
    </citation>
    <scope>NUCLEOTIDE SEQUENCE</scope>
    <source>
        <strain evidence="1">Dg1</strain>
    </source>
</reference>
<gene>
    <name evidence="1" type="ordered locus">FsymDg_0117</name>
    <name evidence="2" type="ordered locus">FsymDg_4365</name>
</gene>
<dbReference type="HOGENOM" id="CLU_2129753_0_0_11"/>
<accession>F8B1U2</accession>
<keyword evidence="3" id="KW-1185">Reference proteome</keyword>
<dbReference type="KEGG" id="fsy:FsymDg_0117"/>
<dbReference type="eggNOG" id="COG0484">
    <property type="taxonomic scope" value="Bacteria"/>
</dbReference>
<evidence type="ECO:0000313" key="2">
    <source>
        <dbReference type="EMBL" id="AEH11618.1"/>
    </source>
</evidence>
<dbReference type="Proteomes" id="UP000001549">
    <property type="component" value="Chromosome"/>
</dbReference>
<dbReference type="AlphaFoldDB" id="F8B1U2"/>
<proteinExistence type="predicted"/>
<dbReference type="STRING" id="656024.FsymDg_0117"/>
<dbReference type="Gene3D" id="6.20.20.10">
    <property type="match status" value="1"/>
</dbReference>
<evidence type="ECO:0000313" key="3">
    <source>
        <dbReference type="Proteomes" id="UP000001549"/>
    </source>
</evidence>
<dbReference type="KEGG" id="fsy:FsymDg_4365"/>
<organism evidence="1 3">
    <name type="scientific">Candidatus Protofrankia datiscae</name>
    <dbReference type="NCBI Taxonomy" id="2716812"/>
    <lineage>
        <taxon>Bacteria</taxon>
        <taxon>Bacillati</taxon>
        <taxon>Actinomycetota</taxon>
        <taxon>Actinomycetes</taxon>
        <taxon>Frankiales</taxon>
        <taxon>Frankiaceae</taxon>
        <taxon>Protofrankia</taxon>
    </lineage>
</organism>
<dbReference type="EMBL" id="CP002801">
    <property type="protein sequence ID" value="AEH11618.1"/>
    <property type="molecule type" value="Genomic_DNA"/>
</dbReference>
<dbReference type="EMBL" id="CP002801">
    <property type="protein sequence ID" value="AEH07698.1"/>
    <property type="molecule type" value="Genomic_DNA"/>
</dbReference>
<sequence length="113" mass="11630">MAKKKTRICPRCHGTGKNGPDLCRACNPSGAIGDQVVGRALRIADRLTGTTVHATGHGVVATRRGRQTVTRPPAGALPPGQHTGTAACDCCGSTGVPLKLTRRGMTCLRGCPS</sequence>
<evidence type="ECO:0000313" key="1">
    <source>
        <dbReference type="EMBL" id="AEH07698.1"/>
    </source>
</evidence>
<name>F8B1U2_9ACTN</name>
<dbReference type="RefSeq" id="WP_013871695.1">
    <property type="nucleotide sequence ID" value="NC_015656.1"/>
</dbReference>
<reference evidence="1 3" key="2">
    <citation type="submission" date="2011-05" db="EMBL/GenBank/DDBJ databases">
        <title>Complete sequence of chromosome of Frankia symbiont of Datisca glomerata.</title>
        <authorList>
            <consortium name="US DOE Joint Genome Institute"/>
            <person name="Lucas S."/>
            <person name="Han J."/>
            <person name="Lapidus A."/>
            <person name="Cheng J.-F."/>
            <person name="Goodwin L."/>
            <person name="Pitluck S."/>
            <person name="Peters L."/>
            <person name="Mikhailova N."/>
            <person name="Chertkov O."/>
            <person name="Teshima H."/>
            <person name="Han C."/>
            <person name="Tapia R."/>
            <person name="Land M."/>
            <person name="Hauser L."/>
            <person name="Kyrpides N."/>
            <person name="Ivanova N."/>
            <person name="Pagani I."/>
            <person name="Berry A."/>
            <person name="Pawlowski K."/>
            <person name="Persson T."/>
            <person name="Vanden Heuvel B."/>
            <person name="Benson D."/>
            <person name="Woyke T."/>
        </authorList>
    </citation>
    <scope>NUCLEOTIDE SEQUENCE [LARGE SCALE GENOMIC DNA]</scope>
    <source>
        <strain evidence="3">4085684</strain>
        <strain evidence="1">Dg1</strain>
    </source>
</reference>